<name>A0A1Y6B308_9PROT</name>
<organism evidence="1 2">
    <name type="scientific">Tistlia consotensis USBA 355</name>
    <dbReference type="NCBI Taxonomy" id="560819"/>
    <lineage>
        <taxon>Bacteria</taxon>
        <taxon>Pseudomonadati</taxon>
        <taxon>Pseudomonadota</taxon>
        <taxon>Alphaproteobacteria</taxon>
        <taxon>Rhodospirillales</taxon>
        <taxon>Rhodovibrionaceae</taxon>
        <taxon>Tistlia</taxon>
    </lineage>
</organism>
<dbReference type="Gene3D" id="3.40.50.720">
    <property type="entry name" value="NAD(P)-binding Rossmann-like Domain"/>
    <property type="match status" value="1"/>
</dbReference>
<keyword evidence="2" id="KW-1185">Reference proteome</keyword>
<accession>A0A1Y6B308</accession>
<dbReference type="RefSeq" id="WP_085120503.1">
    <property type="nucleotide sequence ID" value="NZ_FWZX01000001.1"/>
</dbReference>
<protein>
    <submittedName>
        <fullName evidence="1">Saccharopine dehydrogenase NADP binding domain-containing protein</fullName>
    </submittedName>
</protein>
<dbReference type="EMBL" id="FWZX01000001">
    <property type="protein sequence ID" value="SME88807.1"/>
    <property type="molecule type" value="Genomic_DNA"/>
</dbReference>
<evidence type="ECO:0000313" key="2">
    <source>
        <dbReference type="Proteomes" id="UP000192917"/>
    </source>
</evidence>
<dbReference type="InterPro" id="IPR036291">
    <property type="entry name" value="NAD(P)-bd_dom_sf"/>
</dbReference>
<evidence type="ECO:0000313" key="1">
    <source>
        <dbReference type="EMBL" id="SME88807.1"/>
    </source>
</evidence>
<proteinExistence type="predicted"/>
<dbReference type="STRING" id="560819.SAMN05428998_101141"/>
<reference evidence="1 2" key="1">
    <citation type="submission" date="2017-04" db="EMBL/GenBank/DDBJ databases">
        <authorList>
            <person name="Afonso C.L."/>
            <person name="Miller P.J."/>
            <person name="Scott M.A."/>
            <person name="Spackman E."/>
            <person name="Goraichik I."/>
            <person name="Dimitrov K.M."/>
            <person name="Suarez D.L."/>
            <person name="Swayne D.E."/>
        </authorList>
    </citation>
    <scope>NUCLEOTIDE SEQUENCE [LARGE SCALE GENOMIC DNA]</scope>
    <source>
        <strain evidence="1 2">USBA 355</strain>
    </source>
</reference>
<gene>
    <name evidence="1" type="ORF">SAMN05428998_101141</name>
</gene>
<dbReference type="Proteomes" id="UP000192917">
    <property type="component" value="Unassembled WGS sequence"/>
</dbReference>
<dbReference type="SUPFAM" id="SSF51735">
    <property type="entry name" value="NAD(P)-binding Rossmann-fold domains"/>
    <property type="match status" value="1"/>
</dbReference>
<dbReference type="AlphaFoldDB" id="A0A1Y6B308"/>
<sequence>MIKRHRKVVVFGAGELGGIVVELLARHPSFRGEIVLADLDSDRAWRRANSAQQGALQWGCETRVRVERADLRDVAGTAELLARLDPDLVFNATTLATWWLRDLLPEAVKQRLHVVGAGSGVWSASHAALAYNLMRAVRDSGIRTVVVNSSYPDGVNPALAAAGLAPDVGIGNGDLLVPALQQVVAAQFGVPCHRVGVTLVAHHFHAYNILMHGHAHGLDFPVRISVDGRDVSDRVERAALFAAVPDVARIPGAAAATWIVAASAIRILTALLEPVGRLIHAPGPLGLVGGYPLQVDESGVALALPEGLGRDEAVAINWEAQRAEGIEAIEADGTIVLTDVAAGTLKEVFGYECRRYPLDDCLAIARELTAALRALGERHGLALQTH</sequence>